<dbReference type="Proteomes" id="UP001596548">
    <property type="component" value="Unassembled WGS sequence"/>
</dbReference>
<protein>
    <submittedName>
        <fullName evidence="8">Cytochrome P450</fullName>
    </submittedName>
</protein>
<evidence type="ECO:0000256" key="7">
    <source>
        <dbReference type="ARBA" id="ARBA00023033"/>
    </source>
</evidence>
<dbReference type="RefSeq" id="WP_378971030.1">
    <property type="nucleotide sequence ID" value="NZ_JBHTBJ010000015.1"/>
</dbReference>
<keyword evidence="4" id="KW-0479">Metal-binding</keyword>
<dbReference type="PRINTS" id="PR00463">
    <property type="entry name" value="EP450I"/>
</dbReference>
<sequence>MAMDRLDQTFAIPIKGYAWLPDLRRRSHGQPVTMRLLGKPAVAIGGPTAAKFFYDAGHLERHTAIPGPVIDTLFGRGAVQTLDGPEHEARKALFVALLMGDGVETLAKLVGVAFDEAADRWRGAGEISLFDETALVISDAVSRWCGVPENERDRTDLALDLVAMVDGFATAGPRHLWARLARRRREHRLTELIGEVRRQDPAPTAVSAIAHHPAGGDPLDARTAAVELLNILRPATAVTWLAAFAAHALERWPQMRTKIAESDEYTAAFTHEVRRFYPFTPFLAGRARRDLRFQRVDIPRGALVLLDVYGQHHDPRVWPEPYEFRPERFRRRPIGEFELIPQGGGDPRTGHRCPGEQITIAVLGTLAQRLARLEYYLPPQDLTIDLARIPARVRSGPRIVVV</sequence>
<evidence type="ECO:0000313" key="8">
    <source>
        <dbReference type="EMBL" id="MFC7276554.1"/>
    </source>
</evidence>
<dbReference type="SUPFAM" id="SSF48264">
    <property type="entry name" value="Cytochrome P450"/>
    <property type="match status" value="1"/>
</dbReference>
<keyword evidence="5" id="KW-0560">Oxidoreductase</keyword>
<gene>
    <name evidence="8" type="ORF">ACFQS1_21390</name>
</gene>
<evidence type="ECO:0000256" key="4">
    <source>
        <dbReference type="ARBA" id="ARBA00022723"/>
    </source>
</evidence>
<evidence type="ECO:0000256" key="1">
    <source>
        <dbReference type="ARBA" id="ARBA00001971"/>
    </source>
</evidence>
<evidence type="ECO:0000256" key="2">
    <source>
        <dbReference type="ARBA" id="ARBA00010617"/>
    </source>
</evidence>
<dbReference type="PANTHER" id="PTHR24286">
    <property type="entry name" value="CYTOCHROME P450 26"/>
    <property type="match status" value="1"/>
</dbReference>
<accession>A0ABW2HY39</accession>
<comment type="similarity">
    <text evidence="2">Belongs to the cytochrome P450 family.</text>
</comment>
<name>A0ABW2HY39_9ACTN</name>
<dbReference type="InterPro" id="IPR001128">
    <property type="entry name" value="Cyt_P450"/>
</dbReference>
<evidence type="ECO:0000256" key="6">
    <source>
        <dbReference type="ARBA" id="ARBA00023004"/>
    </source>
</evidence>
<keyword evidence="7" id="KW-0503">Monooxygenase</keyword>
<dbReference type="PANTHER" id="PTHR24286:SF24">
    <property type="entry name" value="LANOSTEROL 14-ALPHA DEMETHYLASE"/>
    <property type="match status" value="1"/>
</dbReference>
<keyword evidence="9" id="KW-1185">Reference proteome</keyword>
<keyword evidence="3" id="KW-0349">Heme</keyword>
<dbReference type="Pfam" id="PF00067">
    <property type="entry name" value="p450"/>
    <property type="match status" value="1"/>
</dbReference>
<dbReference type="Gene3D" id="1.10.630.10">
    <property type="entry name" value="Cytochrome P450"/>
    <property type="match status" value="1"/>
</dbReference>
<comment type="caution">
    <text evidence="8">The sequence shown here is derived from an EMBL/GenBank/DDBJ whole genome shotgun (WGS) entry which is preliminary data.</text>
</comment>
<dbReference type="InterPro" id="IPR002401">
    <property type="entry name" value="Cyt_P450_E_grp-I"/>
</dbReference>
<keyword evidence="6" id="KW-0408">Iron</keyword>
<comment type="cofactor">
    <cofactor evidence="1">
        <name>heme</name>
        <dbReference type="ChEBI" id="CHEBI:30413"/>
    </cofactor>
</comment>
<organism evidence="8 9">
    <name type="scientific">Paractinoplanes rhizophilus</name>
    <dbReference type="NCBI Taxonomy" id="1416877"/>
    <lineage>
        <taxon>Bacteria</taxon>
        <taxon>Bacillati</taxon>
        <taxon>Actinomycetota</taxon>
        <taxon>Actinomycetes</taxon>
        <taxon>Micromonosporales</taxon>
        <taxon>Micromonosporaceae</taxon>
        <taxon>Paractinoplanes</taxon>
    </lineage>
</organism>
<reference evidence="9" key="1">
    <citation type="journal article" date="2019" name="Int. J. Syst. Evol. Microbiol.">
        <title>The Global Catalogue of Microorganisms (GCM) 10K type strain sequencing project: providing services to taxonomists for standard genome sequencing and annotation.</title>
        <authorList>
            <consortium name="The Broad Institute Genomics Platform"/>
            <consortium name="The Broad Institute Genome Sequencing Center for Infectious Disease"/>
            <person name="Wu L."/>
            <person name="Ma J."/>
        </authorList>
    </citation>
    <scope>NUCLEOTIDE SEQUENCE [LARGE SCALE GENOMIC DNA]</scope>
    <source>
        <strain evidence="9">XZYJT-10</strain>
    </source>
</reference>
<dbReference type="CDD" id="cd11067">
    <property type="entry name" value="CYP152"/>
    <property type="match status" value="1"/>
</dbReference>
<dbReference type="InterPro" id="IPR036396">
    <property type="entry name" value="Cyt_P450_sf"/>
</dbReference>
<proteinExistence type="inferred from homology"/>
<evidence type="ECO:0000256" key="3">
    <source>
        <dbReference type="ARBA" id="ARBA00022617"/>
    </source>
</evidence>
<evidence type="ECO:0000313" key="9">
    <source>
        <dbReference type="Proteomes" id="UP001596548"/>
    </source>
</evidence>
<dbReference type="EMBL" id="JBHTBJ010000015">
    <property type="protein sequence ID" value="MFC7276554.1"/>
    <property type="molecule type" value="Genomic_DNA"/>
</dbReference>
<evidence type="ECO:0000256" key="5">
    <source>
        <dbReference type="ARBA" id="ARBA00023002"/>
    </source>
</evidence>